<dbReference type="RefSeq" id="WP_252761763.1">
    <property type="nucleotide sequence ID" value="NZ_JAMXLY010000055.1"/>
</dbReference>
<feature type="signal peptide" evidence="1">
    <location>
        <begin position="1"/>
        <end position="22"/>
    </location>
</feature>
<name>A0ABT1BZ99_9BACT</name>
<proteinExistence type="predicted"/>
<feature type="chain" id="PRO_5046191420" evidence="1">
    <location>
        <begin position="23"/>
        <end position="224"/>
    </location>
</feature>
<sequence>MNKSIIVILAFLMAVLSFSSCSDDETYAHQKETERHNINTFIVTNNIQTISEDEFLKDTVTLSDATHNQWVLFNTTGVYMQILNRGEGEPIRKGQTIDVLCRFAEYNLNDQPKFKITEKLDLDSAQLTNEAWIPSNGGAPETMSVTNTSGTFTASFDSKTSLMYSAYGSASVPAGWLVPLSYIRLGRGDNVAHVRLIVPSSEGQMYASSNVYACFYDITYMRGR</sequence>
<evidence type="ECO:0000313" key="3">
    <source>
        <dbReference type="Proteomes" id="UP001204015"/>
    </source>
</evidence>
<comment type="caution">
    <text evidence="2">The sequence shown here is derived from an EMBL/GenBank/DDBJ whole genome shotgun (WGS) entry which is preliminary data.</text>
</comment>
<protein>
    <submittedName>
        <fullName evidence="2">DUF4827 domain-containing protein</fullName>
    </submittedName>
</protein>
<dbReference type="InterPro" id="IPR032252">
    <property type="entry name" value="DUF4827"/>
</dbReference>
<gene>
    <name evidence="2" type="ORF">NG821_11260</name>
</gene>
<evidence type="ECO:0000256" key="1">
    <source>
        <dbReference type="SAM" id="SignalP"/>
    </source>
</evidence>
<organism evidence="2 3">
    <name type="scientific">Segatella cerevisiae</name>
    <dbReference type="NCBI Taxonomy" id="2053716"/>
    <lineage>
        <taxon>Bacteria</taxon>
        <taxon>Pseudomonadati</taxon>
        <taxon>Bacteroidota</taxon>
        <taxon>Bacteroidia</taxon>
        <taxon>Bacteroidales</taxon>
        <taxon>Prevotellaceae</taxon>
        <taxon>Segatella</taxon>
    </lineage>
</organism>
<evidence type="ECO:0000313" key="2">
    <source>
        <dbReference type="EMBL" id="MCO6026408.1"/>
    </source>
</evidence>
<dbReference type="Gene3D" id="3.10.50.40">
    <property type="match status" value="1"/>
</dbReference>
<dbReference type="InterPro" id="IPR046357">
    <property type="entry name" value="PPIase_dom_sf"/>
</dbReference>
<keyword evidence="3" id="KW-1185">Reference proteome</keyword>
<dbReference type="EMBL" id="JAMXLY010000055">
    <property type="protein sequence ID" value="MCO6026408.1"/>
    <property type="molecule type" value="Genomic_DNA"/>
</dbReference>
<dbReference type="Pfam" id="PF16109">
    <property type="entry name" value="DUF4827"/>
    <property type="match status" value="1"/>
</dbReference>
<keyword evidence="1" id="KW-0732">Signal</keyword>
<dbReference type="Proteomes" id="UP001204015">
    <property type="component" value="Unassembled WGS sequence"/>
</dbReference>
<accession>A0ABT1BZ99</accession>
<reference evidence="2 3" key="1">
    <citation type="submission" date="2022-06" db="EMBL/GenBank/DDBJ databases">
        <title>A taxonomic note on the genus Prevotella: Description of four novel genera and emended description of the genera Hallella and Xylanibacter.</title>
        <authorList>
            <person name="Hitch T.C.A."/>
        </authorList>
    </citation>
    <scope>NUCLEOTIDE SEQUENCE [LARGE SCALE GENOMIC DNA]</scope>
    <source>
        <strain evidence="2 3">DSM 100619</strain>
    </source>
</reference>
<dbReference type="PROSITE" id="PS51257">
    <property type="entry name" value="PROKAR_LIPOPROTEIN"/>
    <property type="match status" value="1"/>
</dbReference>